<accession>A0A3P3WAS6</accession>
<dbReference type="PANTHER" id="PTHR46558">
    <property type="entry name" value="TRACRIPTIONAL REGULATORY PROTEIN-RELATED-RELATED"/>
    <property type="match status" value="1"/>
</dbReference>
<evidence type="ECO:0000313" key="3">
    <source>
        <dbReference type="EMBL" id="RRJ89733.1"/>
    </source>
</evidence>
<comment type="caution">
    <text evidence="3">The sequence shown here is derived from an EMBL/GenBank/DDBJ whole genome shotgun (WGS) entry which is preliminary data.</text>
</comment>
<dbReference type="InterPro" id="IPR010982">
    <property type="entry name" value="Lambda_DNA-bd_dom_sf"/>
</dbReference>
<keyword evidence="4" id="KW-1185">Reference proteome</keyword>
<dbReference type="OrthoDB" id="1442960at2"/>
<sequence length="128" mass="14503">MSTTLKPKHVGRNISRLRELRGIKQEALAIAIGVSQQTISNIENSENVDHDKLELIAKELGITVEAIKNFSEDAVFNYFNSFSDNSINQGPIGSHNICNFNPLDKLLEAYEENKKLYERLLEAEKKNK</sequence>
<dbReference type="PANTHER" id="PTHR46558:SF4">
    <property type="entry name" value="DNA-BIDING PHAGE PROTEIN"/>
    <property type="match status" value="1"/>
</dbReference>
<dbReference type="GO" id="GO:0003677">
    <property type="term" value="F:DNA binding"/>
    <property type="evidence" value="ECO:0007669"/>
    <property type="project" value="UniProtKB-KW"/>
</dbReference>
<name>A0A3P3WAS6_9FLAO</name>
<dbReference type="Gene3D" id="1.10.260.40">
    <property type="entry name" value="lambda repressor-like DNA-binding domains"/>
    <property type="match status" value="1"/>
</dbReference>
<gene>
    <name evidence="3" type="ORF">EG849_12025</name>
</gene>
<dbReference type="RefSeq" id="WP_125013333.1">
    <property type="nucleotide sequence ID" value="NZ_RQVR01000014.1"/>
</dbReference>
<feature type="domain" description="HTH cro/C1-type" evidence="2">
    <location>
        <begin position="14"/>
        <end position="67"/>
    </location>
</feature>
<dbReference type="Pfam" id="PF01381">
    <property type="entry name" value="HTH_3"/>
    <property type="match status" value="1"/>
</dbReference>
<dbReference type="CDD" id="cd00093">
    <property type="entry name" value="HTH_XRE"/>
    <property type="match status" value="1"/>
</dbReference>
<dbReference type="SMART" id="SM00530">
    <property type="entry name" value="HTH_XRE"/>
    <property type="match status" value="1"/>
</dbReference>
<dbReference type="AlphaFoldDB" id="A0A3P3WAS6"/>
<evidence type="ECO:0000313" key="4">
    <source>
        <dbReference type="Proteomes" id="UP000271937"/>
    </source>
</evidence>
<dbReference type="SUPFAM" id="SSF47413">
    <property type="entry name" value="lambda repressor-like DNA-binding domains"/>
    <property type="match status" value="1"/>
</dbReference>
<dbReference type="Proteomes" id="UP000271937">
    <property type="component" value="Unassembled WGS sequence"/>
</dbReference>
<dbReference type="EMBL" id="RQVR01000014">
    <property type="protein sequence ID" value="RRJ89733.1"/>
    <property type="molecule type" value="Genomic_DNA"/>
</dbReference>
<evidence type="ECO:0000259" key="2">
    <source>
        <dbReference type="PROSITE" id="PS50943"/>
    </source>
</evidence>
<dbReference type="PROSITE" id="PS50943">
    <property type="entry name" value="HTH_CROC1"/>
    <property type="match status" value="1"/>
</dbReference>
<keyword evidence="1" id="KW-0238">DNA-binding</keyword>
<reference evidence="3 4" key="1">
    <citation type="submission" date="2018-11" db="EMBL/GenBank/DDBJ databases">
        <title>Flavobacterium sp. nov., YIM 102600 draft genome.</title>
        <authorList>
            <person name="Li G."/>
            <person name="Jiang Y."/>
        </authorList>
    </citation>
    <scope>NUCLEOTIDE SEQUENCE [LARGE SCALE GENOMIC DNA]</scope>
    <source>
        <strain evidence="3 4">YIM 102600</strain>
    </source>
</reference>
<proteinExistence type="predicted"/>
<protein>
    <submittedName>
        <fullName evidence="3">XRE family transcriptional regulator</fullName>
    </submittedName>
</protein>
<organism evidence="3 4">
    <name type="scientific">Flavobacterium macacae</name>
    <dbReference type="NCBI Taxonomy" id="2488993"/>
    <lineage>
        <taxon>Bacteria</taxon>
        <taxon>Pseudomonadati</taxon>
        <taxon>Bacteroidota</taxon>
        <taxon>Flavobacteriia</taxon>
        <taxon>Flavobacteriales</taxon>
        <taxon>Flavobacteriaceae</taxon>
        <taxon>Flavobacterium</taxon>
    </lineage>
</organism>
<dbReference type="InterPro" id="IPR001387">
    <property type="entry name" value="Cro/C1-type_HTH"/>
</dbReference>
<evidence type="ECO:0000256" key="1">
    <source>
        <dbReference type="ARBA" id="ARBA00023125"/>
    </source>
</evidence>